<dbReference type="PROSITE" id="PS50102">
    <property type="entry name" value="RRM"/>
    <property type="match status" value="2"/>
</dbReference>
<dbReference type="InterPro" id="IPR000504">
    <property type="entry name" value="RRM_dom"/>
</dbReference>
<dbReference type="InterPro" id="IPR035979">
    <property type="entry name" value="RBD_domain_sf"/>
</dbReference>
<dbReference type="PANTHER" id="PTHR12566:SF6">
    <property type="entry name" value="FOG-1 PROTEIN"/>
    <property type="match status" value="1"/>
</dbReference>
<feature type="domain" description="RRM" evidence="4">
    <location>
        <begin position="201"/>
        <end position="272"/>
    </location>
</feature>
<gene>
    <name evidence="5" type="primary">Necator_chrI.g3871</name>
    <name evidence="5" type="ORF">RB195_007742</name>
</gene>
<sequence>MLTIQEVGDCSSDANETGINTGVESMSHSLTAQNNNGENYDVSNTNSLQVLPSTCSVQQPSADIGEIESDDAEFNREMCLLLMDNRPQPIYSRKVFLGGLPLHISTDELQRFFSGFGPVNIGWPVAENNNEHDGYMFATFASADSVVKLVEKCVRLNGRLAISLPFSSSHSASIHVRVWYTRDAKYCSSECGDSITKNTRNCVFVGGIPRTMTAKQLSYFMSLTFGDVVFARIEVEMETDYPKGAGCVMFRDREAFVAAIASRFVPLNFGEHIKQIELQPYLMRLVECDICQTMKTRNFCPKLRCLKFMCDMCWKQAHVDMPEHQPLVRSPPLRPRPLLNQQSTAGDRGLENVGIIDPTAAFRSNWVRQGDAVNGARSLCQVVNSIQFPSITLFDSESESNTDWNTDCGIFDSHGPPPHAFRSRPSLETTHQLFIPRRLRGRSEPFCERNVNFMDQRNRWRGSPHKRNNNSRYKYYNSNQINCTAYGSTDYRHRLRCCHLSDSRENPNFFCSSRSMRDNQWSERICRISSDSSARAVIASNVSNFAKPRISFSPTVRRPIPRQPDEEAQNSTNSGIEVNENTNGNIITLGNVAHLSHVSMYCSFLV</sequence>
<feature type="region of interest" description="Disordered" evidence="3">
    <location>
        <begin position="1"/>
        <end position="21"/>
    </location>
</feature>
<dbReference type="Pfam" id="PF00076">
    <property type="entry name" value="RRM_1"/>
    <property type="match status" value="1"/>
</dbReference>
<dbReference type="Pfam" id="PF16367">
    <property type="entry name" value="RRM_7"/>
    <property type="match status" value="1"/>
</dbReference>
<evidence type="ECO:0000259" key="4">
    <source>
        <dbReference type="PROSITE" id="PS50102"/>
    </source>
</evidence>
<reference evidence="5 6" key="1">
    <citation type="submission" date="2023-08" db="EMBL/GenBank/DDBJ databases">
        <title>A Necator americanus chromosomal reference genome.</title>
        <authorList>
            <person name="Ilik V."/>
            <person name="Petrzelkova K.J."/>
            <person name="Pardy F."/>
            <person name="Fuh T."/>
            <person name="Niatou-Singa F.S."/>
            <person name="Gouil Q."/>
            <person name="Baker L."/>
            <person name="Ritchie M.E."/>
            <person name="Jex A.R."/>
            <person name="Gazzola D."/>
            <person name="Li H."/>
            <person name="Toshio Fujiwara R."/>
            <person name="Zhan B."/>
            <person name="Aroian R.V."/>
            <person name="Pafco B."/>
            <person name="Schwarz E.M."/>
        </authorList>
    </citation>
    <scope>NUCLEOTIDE SEQUENCE [LARGE SCALE GENOMIC DNA]</scope>
    <source>
        <strain evidence="5 6">Aroian</strain>
        <tissue evidence="5">Whole animal</tissue>
    </source>
</reference>
<dbReference type="Gene3D" id="3.30.70.330">
    <property type="match status" value="2"/>
</dbReference>
<feature type="compositionally biased region" description="Polar residues" evidence="3">
    <location>
        <begin position="12"/>
        <end position="21"/>
    </location>
</feature>
<evidence type="ECO:0000256" key="1">
    <source>
        <dbReference type="ARBA" id="ARBA00022884"/>
    </source>
</evidence>
<evidence type="ECO:0000256" key="2">
    <source>
        <dbReference type="PROSITE-ProRule" id="PRU00176"/>
    </source>
</evidence>
<dbReference type="Gene3D" id="4.10.640.40">
    <property type="entry name" value="Cytoplasmic polyadenylation element-binding protein, ZZ domain"/>
    <property type="match status" value="1"/>
</dbReference>
<feature type="region of interest" description="Disordered" evidence="3">
    <location>
        <begin position="554"/>
        <end position="577"/>
    </location>
</feature>
<dbReference type="InterPro" id="IPR038446">
    <property type="entry name" value="CEBP_ZZ_sf"/>
</dbReference>
<dbReference type="SUPFAM" id="SSF54928">
    <property type="entry name" value="RNA-binding domain, RBD"/>
    <property type="match status" value="1"/>
</dbReference>
<dbReference type="PANTHER" id="PTHR12566">
    <property type="entry name" value="CYTOPLASMIC POLYADENYLATION ELEMENT BINDING PROTEIN CPEB"/>
    <property type="match status" value="1"/>
</dbReference>
<comment type="caution">
    <text evidence="5">The sequence shown here is derived from an EMBL/GenBank/DDBJ whole genome shotgun (WGS) entry which is preliminary data.</text>
</comment>
<evidence type="ECO:0000313" key="6">
    <source>
        <dbReference type="Proteomes" id="UP001303046"/>
    </source>
</evidence>
<name>A0ABR1C1E5_NECAM</name>
<protein>
    <recommendedName>
        <fullName evidence="4">RRM domain-containing protein</fullName>
    </recommendedName>
</protein>
<feature type="domain" description="RRM" evidence="4">
    <location>
        <begin position="93"/>
        <end position="169"/>
    </location>
</feature>
<dbReference type="EMBL" id="JAVFWL010000001">
    <property type="protein sequence ID" value="KAK6731459.1"/>
    <property type="molecule type" value="Genomic_DNA"/>
</dbReference>
<dbReference type="Proteomes" id="UP001303046">
    <property type="component" value="Unassembled WGS sequence"/>
</dbReference>
<keyword evidence="1 2" id="KW-0694">RNA-binding</keyword>
<dbReference type="Pfam" id="PF16366">
    <property type="entry name" value="CEBP_ZZ"/>
    <property type="match status" value="1"/>
</dbReference>
<dbReference type="InterPro" id="IPR032296">
    <property type="entry name" value="CEBP_ZZ"/>
</dbReference>
<dbReference type="InterPro" id="IPR034819">
    <property type="entry name" value="CPEB"/>
</dbReference>
<dbReference type="InterPro" id="IPR012677">
    <property type="entry name" value="Nucleotide-bd_a/b_plait_sf"/>
</dbReference>
<keyword evidence="6" id="KW-1185">Reference proteome</keyword>
<accession>A0ABR1C1E5</accession>
<proteinExistence type="predicted"/>
<organism evidence="5 6">
    <name type="scientific">Necator americanus</name>
    <name type="common">Human hookworm</name>
    <dbReference type="NCBI Taxonomy" id="51031"/>
    <lineage>
        <taxon>Eukaryota</taxon>
        <taxon>Metazoa</taxon>
        <taxon>Ecdysozoa</taxon>
        <taxon>Nematoda</taxon>
        <taxon>Chromadorea</taxon>
        <taxon>Rhabditida</taxon>
        <taxon>Rhabditina</taxon>
        <taxon>Rhabditomorpha</taxon>
        <taxon>Strongyloidea</taxon>
        <taxon>Ancylostomatidae</taxon>
        <taxon>Bunostominae</taxon>
        <taxon>Necator</taxon>
    </lineage>
</organism>
<evidence type="ECO:0000256" key="3">
    <source>
        <dbReference type="SAM" id="MobiDB-lite"/>
    </source>
</evidence>
<dbReference type="SMART" id="SM00360">
    <property type="entry name" value="RRM"/>
    <property type="match status" value="2"/>
</dbReference>
<evidence type="ECO:0000313" key="5">
    <source>
        <dbReference type="EMBL" id="KAK6731459.1"/>
    </source>
</evidence>